<accession>A0A7L1XTS0</accession>
<name>A0A7L1XTS0_9AVES</name>
<dbReference type="Pfam" id="PF13765">
    <property type="entry name" value="PRY"/>
    <property type="match status" value="1"/>
</dbReference>
<dbReference type="PANTHER" id="PTHR24103">
    <property type="entry name" value="E3 UBIQUITIN-PROTEIN LIGASE TRIM"/>
    <property type="match status" value="1"/>
</dbReference>
<dbReference type="InterPro" id="IPR043136">
    <property type="entry name" value="B30.2/SPRY_sf"/>
</dbReference>
<dbReference type="EMBL" id="VXBW01006634">
    <property type="protein sequence ID" value="NXP12722.1"/>
    <property type="molecule type" value="Genomic_DNA"/>
</dbReference>
<proteinExistence type="predicted"/>
<comment type="caution">
    <text evidence="2">The sequence shown here is derived from an EMBL/GenBank/DDBJ whole genome shotgun (WGS) entry which is preliminary data.</text>
</comment>
<dbReference type="InterPro" id="IPR003877">
    <property type="entry name" value="SPRY_dom"/>
</dbReference>
<feature type="non-terminal residue" evidence="2">
    <location>
        <position position="145"/>
    </location>
</feature>
<sequence>DVTLDPATAHPRLVVSGDLKRVRWEYLLRDLPGLPQRFEADPCVLGRESFSSGRHSWVVDVGRGRFCALGVTKESLGRKNPVAFRPEEGIWGVQQWGFQTRALTSPPTPLHLPGVPKKIRISLDCDWGEVAFFDAEKESPIYAFS</sequence>
<dbReference type="Proteomes" id="UP000565698">
    <property type="component" value="Unassembled WGS sequence"/>
</dbReference>
<dbReference type="InterPro" id="IPR001870">
    <property type="entry name" value="B30.2/SPRY"/>
</dbReference>
<dbReference type="InterPro" id="IPR006574">
    <property type="entry name" value="PRY"/>
</dbReference>
<dbReference type="InterPro" id="IPR050143">
    <property type="entry name" value="TRIM/RBCC"/>
</dbReference>
<dbReference type="PRINTS" id="PR01407">
    <property type="entry name" value="BUTYPHLNCDUF"/>
</dbReference>
<feature type="non-terminal residue" evidence="2">
    <location>
        <position position="1"/>
    </location>
</feature>
<evidence type="ECO:0000313" key="3">
    <source>
        <dbReference type="Proteomes" id="UP000565698"/>
    </source>
</evidence>
<gene>
    <name evidence="2" type="primary">Trim39_4</name>
    <name evidence="2" type="ORF">THIORB_R13163</name>
</gene>
<dbReference type="SMART" id="SM00589">
    <property type="entry name" value="PRY"/>
    <property type="match status" value="1"/>
</dbReference>
<dbReference type="PROSITE" id="PS50188">
    <property type="entry name" value="B302_SPRY"/>
    <property type="match status" value="1"/>
</dbReference>
<evidence type="ECO:0000313" key="2">
    <source>
        <dbReference type="EMBL" id="NXP12722.1"/>
    </source>
</evidence>
<keyword evidence="2" id="KW-0436">Ligase</keyword>
<dbReference type="InterPro" id="IPR003879">
    <property type="entry name" value="Butyrophylin_SPRY"/>
</dbReference>
<reference evidence="2 3" key="1">
    <citation type="submission" date="2019-09" db="EMBL/GenBank/DDBJ databases">
        <title>Bird 10,000 Genomes (B10K) Project - Family phase.</title>
        <authorList>
            <person name="Zhang G."/>
        </authorList>
    </citation>
    <scope>NUCLEOTIDE SEQUENCE [LARGE SCALE GENOMIC DNA]</scope>
    <source>
        <strain evidence="2">B10K-DU-002-47</strain>
        <tissue evidence="2">Muscle</tissue>
    </source>
</reference>
<keyword evidence="3" id="KW-1185">Reference proteome</keyword>
<feature type="domain" description="B30.2/SPRY" evidence="1">
    <location>
        <begin position="1"/>
        <end position="145"/>
    </location>
</feature>
<organism evidence="2 3">
    <name type="scientific">Thinocorus orbignyianus</name>
    <dbReference type="NCBI Taxonomy" id="161742"/>
    <lineage>
        <taxon>Eukaryota</taxon>
        <taxon>Metazoa</taxon>
        <taxon>Chordata</taxon>
        <taxon>Craniata</taxon>
        <taxon>Vertebrata</taxon>
        <taxon>Euteleostomi</taxon>
        <taxon>Archelosauria</taxon>
        <taxon>Archosauria</taxon>
        <taxon>Dinosauria</taxon>
        <taxon>Saurischia</taxon>
        <taxon>Theropoda</taxon>
        <taxon>Coelurosauria</taxon>
        <taxon>Aves</taxon>
        <taxon>Neognathae</taxon>
        <taxon>Neoaves</taxon>
        <taxon>Aequornithes</taxon>
        <taxon>Ciconiiformes</taxon>
        <taxon>Thinocoridae</taxon>
        <taxon>Thinocorus</taxon>
    </lineage>
</organism>
<dbReference type="OrthoDB" id="9986391at2759"/>
<dbReference type="SUPFAM" id="SSF49899">
    <property type="entry name" value="Concanavalin A-like lectins/glucanases"/>
    <property type="match status" value="1"/>
</dbReference>
<protein>
    <submittedName>
        <fullName evidence="2">TRI39 ligase</fullName>
    </submittedName>
</protein>
<dbReference type="InterPro" id="IPR013320">
    <property type="entry name" value="ConA-like_dom_sf"/>
</dbReference>
<dbReference type="FunFam" id="2.60.120.920:FF:000004">
    <property type="entry name" value="Butyrophilin subfamily 1 member A1"/>
    <property type="match status" value="1"/>
</dbReference>
<evidence type="ECO:0000259" key="1">
    <source>
        <dbReference type="PROSITE" id="PS50188"/>
    </source>
</evidence>
<dbReference type="Gene3D" id="2.60.120.920">
    <property type="match status" value="1"/>
</dbReference>
<dbReference type="GO" id="GO:0016874">
    <property type="term" value="F:ligase activity"/>
    <property type="evidence" value="ECO:0007669"/>
    <property type="project" value="UniProtKB-KW"/>
</dbReference>
<dbReference type="Pfam" id="PF00622">
    <property type="entry name" value="SPRY"/>
    <property type="match status" value="1"/>
</dbReference>
<dbReference type="AlphaFoldDB" id="A0A7L1XTS0"/>